<keyword evidence="2" id="KW-1185">Reference proteome</keyword>
<accession>A0A310SJC5</accession>
<dbReference type="EMBL" id="KQ760629">
    <property type="protein sequence ID" value="OAD59714.1"/>
    <property type="molecule type" value="Genomic_DNA"/>
</dbReference>
<reference evidence="1 2" key="1">
    <citation type="submission" date="2015-07" db="EMBL/GenBank/DDBJ databases">
        <title>The genome of Eufriesea mexicana.</title>
        <authorList>
            <person name="Pan H."/>
            <person name="Kapheim K."/>
        </authorList>
    </citation>
    <scope>NUCLEOTIDE SEQUENCE [LARGE SCALE GENOMIC DNA]</scope>
    <source>
        <strain evidence="1">0111107269</strain>
        <tissue evidence="1">Whole body</tissue>
    </source>
</reference>
<organism evidence="1 2">
    <name type="scientific">Eufriesea mexicana</name>
    <dbReference type="NCBI Taxonomy" id="516756"/>
    <lineage>
        <taxon>Eukaryota</taxon>
        <taxon>Metazoa</taxon>
        <taxon>Ecdysozoa</taxon>
        <taxon>Arthropoda</taxon>
        <taxon>Hexapoda</taxon>
        <taxon>Insecta</taxon>
        <taxon>Pterygota</taxon>
        <taxon>Neoptera</taxon>
        <taxon>Endopterygota</taxon>
        <taxon>Hymenoptera</taxon>
        <taxon>Apocrita</taxon>
        <taxon>Aculeata</taxon>
        <taxon>Apoidea</taxon>
        <taxon>Anthophila</taxon>
        <taxon>Apidae</taxon>
        <taxon>Eufriesea</taxon>
    </lineage>
</organism>
<protein>
    <submittedName>
        <fullName evidence="1">Uncharacterized protein</fullName>
    </submittedName>
</protein>
<dbReference type="Proteomes" id="UP000250275">
    <property type="component" value="Unassembled WGS sequence"/>
</dbReference>
<name>A0A310SJC5_9HYME</name>
<sequence>MARLTMILAVDDLGILGLPSGRVIVRRVGRFAVGQVLLTLRLFRDVPPFGDVFLQKNRVGIDVERLNGRGRCRVHHAGCSRGAGSLLQKIDQMKIRDTFAAGIFLASLRPFRSRVRLLATLTGLVRLFAARTNIFGPFIGSLLVLAVRLVGKSDESSWIQGIRADSVRFQRNLRGRR</sequence>
<evidence type="ECO:0000313" key="1">
    <source>
        <dbReference type="EMBL" id="OAD59714.1"/>
    </source>
</evidence>
<evidence type="ECO:0000313" key="2">
    <source>
        <dbReference type="Proteomes" id="UP000250275"/>
    </source>
</evidence>
<gene>
    <name evidence="1" type="ORF">WN48_08508</name>
</gene>
<dbReference type="AlphaFoldDB" id="A0A310SJC5"/>
<proteinExistence type="predicted"/>